<dbReference type="EMBL" id="GECU01023835">
    <property type="protein sequence ID" value="JAS83871.1"/>
    <property type="molecule type" value="Transcribed_RNA"/>
</dbReference>
<dbReference type="PANTHER" id="PTHR31701">
    <property type="entry name" value="ENDOPLASMIC RETICULUM MEMBRANE-ASSOCIATED RNA DEGRADATION PROTEIN"/>
    <property type="match status" value="1"/>
</dbReference>
<protein>
    <submittedName>
        <fullName evidence="1">Uncharacterized protein</fullName>
    </submittedName>
</protein>
<sequence>MSSVLLCVSLTSSRFHVMANLSGRIGNLLNDWVEWQHCPPPPDLPETSMDSCPHIATWAELMFHGDERVAERVQTVSFHLRQQKPPILYRPRAELELATALLGVVDNVVQTVDKLRHAATYRHQMWSARTLRSRARVTCQRMWAVLPELWTGLLCILMITTRCYQSLPLLAQHPQFAHRLVKAMSKTVGNTVTLCDVDKNRWNEARSLLSTLAYFVIGWLSEHSSLLGLDKHFDTM</sequence>
<dbReference type="InterPro" id="IPR039635">
    <property type="entry name" value="ERMARD"/>
</dbReference>
<proteinExistence type="predicted"/>
<dbReference type="PANTHER" id="PTHR31701:SF2">
    <property type="entry name" value="ENDOPLASMIC RETICULUM MEMBRANE-ASSOCIATED RNA DEGRADATION PROTEIN"/>
    <property type="match status" value="1"/>
</dbReference>
<reference evidence="1" key="1">
    <citation type="submission" date="2015-11" db="EMBL/GenBank/DDBJ databases">
        <title>De novo transcriptome assembly of four potential Pierce s Disease insect vectors from Arizona vineyards.</title>
        <authorList>
            <person name="Tassone E.E."/>
        </authorList>
    </citation>
    <scope>NUCLEOTIDE SEQUENCE</scope>
</reference>
<dbReference type="AlphaFoldDB" id="A0A1B6IAA8"/>
<gene>
    <name evidence="1" type="ORF">g.11740</name>
</gene>
<organism evidence="1">
    <name type="scientific">Homalodisca liturata</name>
    <dbReference type="NCBI Taxonomy" id="320908"/>
    <lineage>
        <taxon>Eukaryota</taxon>
        <taxon>Metazoa</taxon>
        <taxon>Ecdysozoa</taxon>
        <taxon>Arthropoda</taxon>
        <taxon>Hexapoda</taxon>
        <taxon>Insecta</taxon>
        <taxon>Pterygota</taxon>
        <taxon>Neoptera</taxon>
        <taxon>Paraneoptera</taxon>
        <taxon>Hemiptera</taxon>
        <taxon>Auchenorrhyncha</taxon>
        <taxon>Membracoidea</taxon>
        <taxon>Cicadellidae</taxon>
        <taxon>Cicadellinae</taxon>
        <taxon>Proconiini</taxon>
        <taxon>Homalodisca</taxon>
    </lineage>
</organism>
<accession>A0A1B6IAA8</accession>
<evidence type="ECO:0000313" key="1">
    <source>
        <dbReference type="EMBL" id="JAS83871.1"/>
    </source>
</evidence>
<name>A0A1B6IAA8_9HEMI</name>